<evidence type="ECO:0000313" key="2">
    <source>
        <dbReference type="EMBL" id="KAF2026259.1"/>
    </source>
</evidence>
<dbReference type="EMBL" id="ML978246">
    <property type="protein sequence ID" value="KAF2026259.1"/>
    <property type="molecule type" value="Genomic_DNA"/>
</dbReference>
<dbReference type="OrthoDB" id="93019at2759"/>
<gene>
    <name evidence="2" type="ORF">EK21DRAFT_115941</name>
</gene>
<accession>A0A9P4H2W4</accession>
<keyword evidence="1" id="KW-0560">Oxidoreductase</keyword>
<evidence type="ECO:0000256" key="1">
    <source>
        <dbReference type="ARBA" id="ARBA00023002"/>
    </source>
</evidence>
<organism evidence="2 3">
    <name type="scientific">Setomelanomma holmii</name>
    <dbReference type="NCBI Taxonomy" id="210430"/>
    <lineage>
        <taxon>Eukaryota</taxon>
        <taxon>Fungi</taxon>
        <taxon>Dikarya</taxon>
        <taxon>Ascomycota</taxon>
        <taxon>Pezizomycotina</taxon>
        <taxon>Dothideomycetes</taxon>
        <taxon>Pleosporomycetidae</taxon>
        <taxon>Pleosporales</taxon>
        <taxon>Pleosporineae</taxon>
        <taxon>Phaeosphaeriaceae</taxon>
        <taxon>Setomelanomma</taxon>
    </lineage>
</organism>
<name>A0A9P4H2W4_9PLEO</name>
<proteinExistence type="predicted"/>
<dbReference type="SUPFAM" id="SSF51197">
    <property type="entry name" value="Clavaminate synthase-like"/>
    <property type="match status" value="1"/>
</dbReference>
<protein>
    <submittedName>
        <fullName evidence="2">Uncharacterized protein</fullName>
    </submittedName>
</protein>
<dbReference type="Proteomes" id="UP000799777">
    <property type="component" value="Unassembled WGS sequence"/>
</dbReference>
<evidence type="ECO:0000313" key="3">
    <source>
        <dbReference type="Proteomes" id="UP000799777"/>
    </source>
</evidence>
<dbReference type="Gene3D" id="3.60.130.10">
    <property type="entry name" value="Clavaminate synthase-like"/>
    <property type="match status" value="1"/>
</dbReference>
<dbReference type="InterPro" id="IPR042098">
    <property type="entry name" value="TauD-like_sf"/>
</dbReference>
<keyword evidence="3" id="KW-1185">Reference proteome</keyword>
<dbReference type="AlphaFoldDB" id="A0A9P4H2W4"/>
<sequence length="78" mass="8564">MAPGILAPEPTFTVTQMTKTPKEKHNFGAVIENIDLEKISDSDVKALADTIWTYKLVVVRGQQPQSATSKSSNFEVVD</sequence>
<comment type="caution">
    <text evidence="2">The sequence shown here is derived from an EMBL/GenBank/DDBJ whole genome shotgun (WGS) entry which is preliminary data.</text>
</comment>
<reference evidence="2" key="1">
    <citation type="journal article" date="2020" name="Stud. Mycol.">
        <title>101 Dothideomycetes genomes: a test case for predicting lifestyles and emergence of pathogens.</title>
        <authorList>
            <person name="Haridas S."/>
            <person name="Albert R."/>
            <person name="Binder M."/>
            <person name="Bloem J."/>
            <person name="Labutti K."/>
            <person name="Salamov A."/>
            <person name="Andreopoulos B."/>
            <person name="Baker S."/>
            <person name="Barry K."/>
            <person name="Bills G."/>
            <person name="Bluhm B."/>
            <person name="Cannon C."/>
            <person name="Castanera R."/>
            <person name="Culley D."/>
            <person name="Daum C."/>
            <person name="Ezra D."/>
            <person name="Gonzalez J."/>
            <person name="Henrissat B."/>
            <person name="Kuo A."/>
            <person name="Liang C."/>
            <person name="Lipzen A."/>
            <person name="Lutzoni F."/>
            <person name="Magnuson J."/>
            <person name="Mondo S."/>
            <person name="Nolan M."/>
            <person name="Ohm R."/>
            <person name="Pangilinan J."/>
            <person name="Park H.-J."/>
            <person name="Ramirez L."/>
            <person name="Alfaro M."/>
            <person name="Sun H."/>
            <person name="Tritt A."/>
            <person name="Yoshinaga Y."/>
            <person name="Zwiers L.-H."/>
            <person name="Turgeon B."/>
            <person name="Goodwin S."/>
            <person name="Spatafora J."/>
            <person name="Crous P."/>
            <person name="Grigoriev I."/>
        </authorList>
    </citation>
    <scope>NUCLEOTIDE SEQUENCE</scope>
    <source>
        <strain evidence="2">CBS 110217</strain>
    </source>
</reference>
<dbReference type="GO" id="GO:0016491">
    <property type="term" value="F:oxidoreductase activity"/>
    <property type="evidence" value="ECO:0007669"/>
    <property type="project" value="UniProtKB-KW"/>
</dbReference>